<keyword evidence="2" id="KW-0238">DNA-binding</keyword>
<evidence type="ECO:0000313" key="5">
    <source>
        <dbReference type="EMBL" id="GCF95064.1"/>
    </source>
</evidence>
<dbReference type="InterPro" id="IPR036390">
    <property type="entry name" value="WH_DNA-bd_sf"/>
</dbReference>
<dbReference type="InterPro" id="IPR050313">
    <property type="entry name" value="Carb_Metab_HTH_regulators"/>
</dbReference>
<reference evidence="6" key="1">
    <citation type="submission" date="2019-02" db="EMBL/GenBank/DDBJ databases">
        <title>Draft genome sequence of Enterococcus sp. Gos25-1.</title>
        <authorList>
            <person name="Tanaka N."/>
            <person name="Shiwa Y."/>
            <person name="Fujita N."/>
        </authorList>
    </citation>
    <scope>NUCLEOTIDE SEQUENCE [LARGE SCALE GENOMIC DNA]</scope>
    <source>
        <strain evidence="6">Gos25-1</strain>
    </source>
</reference>
<keyword evidence="1" id="KW-0805">Transcription regulation</keyword>
<dbReference type="Proteomes" id="UP000290567">
    <property type="component" value="Unassembled WGS sequence"/>
</dbReference>
<accession>A0A4P5PEJ3</accession>
<dbReference type="Pfam" id="PF00455">
    <property type="entry name" value="DeoRC"/>
    <property type="match status" value="1"/>
</dbReference>
<dbReference type="GO" id="GO:0003677">
    <property type="term" value="F:DNA binding"/>
    <property type="evidence" value="ECO:0007669"/>
    <property type="project" value="UniProtKB-KW"/>
</dbReference>
<dbReference type="SMART" id="SM00420">
    <property type="entry name" value="HTH_DEOR"/>
    <property type="match status" value="1"/>
</dbReference>
<dbReference type="AlphaFoldDB" id="A0A4P5PEJ3"/>
<dbReference type="PANTHER" id="PTHR30363:SF44">
    <property type="entry name" value="AGA OPERON TRANSCRIPTIONAL REPRESSOR-RELATED"/>
    <property type="match status" value="1"/>
</dbReference>
<dbReference type="PROSITE" id="PS51000">
    <property type="entry name" value="HTH_DEOR_2"/>
    <property type="match status" value="1"/>
</dbReference>
<dbReference type="InterPro" id="IPR036388">
    <property type="entry name" value="WH-like_DNA-bd_sf"/>
</dbReference>
<dbReference type="SUPFAM" id="SSF100950">
    <property type="entry name" value="NagB/RpiA/CoA transferase-like"/>
    <property type="match status" value="1"/>
</dbReference>
<evidence type="ECO:0000313" key="6">
    <source>
        <dbReference type="Proteomes" id="UP000290567"/>
    </source>
</evidence>
<name>A0A4P5PEJ3_9ENTE</name>
<dbReference type="RefSeq" id="WP_227873817.1">
    <property type="nucleotide sequence ID" value="NZ_BJCC01000026.1"/>
</dbReference>
<feature type="domain" description="HTH deoR-type" evidence="4">
    <location>
        <begin position="7"/>
        <end position="62"/>
    </location>
</feature>
<dbReference type="Gene3D" id="3.40.50.1360">
    <property type="match status" value="1"/>
</dbReference>
<dbReference type="SMART" id="SM01134">
    <property type="entry name" value="DeoRC"/>
    <property type="match status" value="1"/>
</dbReference>
<dbReference type="PANTHER" id="PTHR30363">
    <property type="entry name" value="HTH-TYPE TRANSCRIPTIONAL REGULATOR SRLR-RELATED"/>
    <property type="match status" value="1"/>
</dbReference>
<dbReference type="EMBL" id="BJCC01000026">
    <property type="protein sequence ID" value="GCF95064.1"/>
    <property type="molecule type" value="Genomic_DNA"/>
</dbReference>
<proteinExistence type="predicted"/>
<organism evidence="5 6">
    <name type="scientific">Enterococcus florum</name>
    <dbReference type="NCBI Taxonomy" id="2480627"/>
    <lineage>
        <taxon>Bacteria</taxon>
        <taxon>Bacillati</taxon>
        <taxon>Bacillota</taxon>
        <taxon>Bacilli</taxon>
        <taxon>Lactobacillales</taxon>
        <taxon>Enterococcaceae</taxon>
        <taxon>Enterococcus</taxon>
    </lineage>
</organism>
<comment type="caution">
    <text evidence="5">The sequence shown here is derived from an EMBL/GenBank/DDBJ whole genome shotgun (WGS) entry which is preliminary data.</text>
</comment>
<dbReference type="InterPro" id="IPR001034">
    <property type="entry name" value="DeoR_HTH"/>
</dbReference>
<dbReference type="InterPro" id="IPR037171">
    <property type="entry name" value="NagB/RpiA_transferase-like"/>
</dbReference>
<dbReference type="PRINTS" id="PR00037">
    <property type="entry name" value="HTHLACR"/>
</dbReference>
<dbReference type="InterPro" id="IPR014036">
    <property type="entry name" value="DeoR-like_C"/>
</dbReference>
<sequence>MVKAAEIAQRRKEITEWLYQQEVVKVWELVNHFHVSDETIRKDLAYLEQEGILRKEHGKAVLIKEKELAPVSLRIVHSAEKERITTKALELIDKKELVIGLDQGSTIALLAKKIGVLDSRQLFTGSLAAIFHLAASHHSIHCFGGQYSAGDMAFRNDTGREMYPDVQFDLCFFGSSGVKNRKGFCTSSLIDAEAKRLMLRKSTKKIVLLDNSKFEITSLVQVAPWSEVDIVIANKGISRDYERMISAYAQLILV</sequence>
<dbReference type="Pfam" id="PF08220">
    <property type="entry name" value="HTH_DeoR"/>
    <property type="match status" value="1"/>
</dbReference>
<evidence type="ECO:0000259" key="4">
    <source>
        <dbReference type="PROSITE" id="PS51000"/>
    </source>
</evidence>
<protein>
    <submittedName>
        <fullName evidence="5">DeoR family transcriptional regulator</fullName>
    </submittedName>
</protein>
<dbReference type="PROSITE" id="PS00894">
    <property type="entry name" value="HTH_DEOR_1"/>
    <property type="match status" value="1"/>
</dbReference>
<keyword evidence="3" id="KW-0804">Transcription</keyword>
<evidence type="ECO:0000256" key="2">
    <source>
        <dbReference type="ARBA" id="ARBA00023125"/>
    </source>
</evidence>
<dbReference type="Gene3D" id="1.10.10.10">
    <property type="entry name" value="Winged helix-like DNA-binding domain superfamily/Winged helix DNA-binding domain"/>
    <property type="match status" value="1"/>
</dbReference>
<dbReference type="GO" id="GO:0003700">
    <property type="term" value="F:DNA-binding transcription factor activity"/>
    <property type="evidence" value="ECO:0007669"/>
    <property type="project" value="InterPro"/>
</dbReference>
<dbReference type="InterPro" id="IPR018356">
    <property type="entry name" value="Tscrpt_reg_HTH_DeoR_CS"/>
</dbReference>
<evidence type="ECO:0000256" key="1">
    <source>
        <dbReference type="ARBA" id="ARBA00023015"/>
    </source>
</evidence>
<dbReference type="SUPFAM" id="SSF46785">
    <property type="entry name" value="Winged helix' DNA-binding domain"/>
    <property type="match status" value="1"/>
</dbReference>
<gene>
    <name evidence="5" type="ORF">NRIC_29550</name>
</gene>
<keyword evidence="6" id="KW-1185">Reference proteome</keyword>
<evidence type="ECO:0000256" key="3">
    <source>
        <dbReference type="ARBA" id="ARBA00023163"/>
    </source>
</evidence>